<keyword evidence="1" id="KW-0805">Transcription regulation</keyword>
<evidence type="ECO:0000259" key="4">
    <source>
        <dbReference type="PROSITE" id="PS51063"/>
    </source>
</evidence>
<dbReference type="InterPro" id="IPR018490">
    <property type="entry name" value="cNMP-bd_dom_sf"/>
</dbReference>
<evidence type="ECO:0000313" key="6">
    <source>
        <dbReference type="Proteomes" id="UP001055093"/>
    </source>
</evidence>
<dbReference type="SUPFAM" id="SSF46785">
    <property type="entry name" value="Winged helix' DNA-binding domain"/>
    <property type="match status" value="1"/>
</dbReference>
<dbReference type="SUPFAM" id="SSF51206">
    <property type="entry name" value="cAMP-binding domain-like"/>
    <property type="match status" value="1"/>
</dbReference>
<feature type="domain" description="HTH crp-type" evidence="4">
    <location>
        <begin position="170"/>
        <end position="244"/>
    </location>
</feature>
<dbReference type="Proteomes" id="UP001055093">
    <property type="component" value="Unassembled WGS sequence"/>
</dbReference>
<dbReference type="InterPro" id="IPR014710">
    <property type="entry name" value="RmlC-like_jellyroll"/>
</dbReference>
<dbReference type="InterPro" id="IPR000595">
    <property type="entry name" value="cNMP-bd_dom"/>
</dbReference>
<dbReference type="InterPro" id="IPR036388">
    <property type="entry name" value="WH-like_DNA-bd_sf"/>
</dbReference>
<keyword evidence="3" id="KW-0804">Transcription</keyword>
<reference evidence="5" key="1">
    <citation type="journal article" date="2021" name="Front. Microbiol.">
        <title>Comprehensive Comparative Genomics and Phenotyping of Methylobacterium Species.</title>
        <authorList>
            <person name="Alessa O."/>
            <person name="Ogura Y."/>
            <person name="Fujitani Y."/>
            <person name="Takami H."/>
            <person name="Hayashi T."/>
            <person name="Sahin N."/>
            <person name="Tani A."/>
        </authorList>
    </citation>
    <scope>NUCLEOTIDE SEQUENCE</scope>
    <source>
        <strain evidence="5">DSM 14458</strain>
    </source>
</reference>
<dbReference type="EMBL" id="BPRE01000001">
    <property type="protein sequence ID" value="GJE73666.1"/>
    <property type="molecule type" value="Genomic_DNA"/>
</dbReference>
<dbReference type="CDD" id="cd00038">
    <property type="entry name" value="CAP_ED"/>
    <property type="match status" value="1"/>
</dbReference>
<proteinExistence type="predicted"/>
<dbReference type="SMART" id="SM00419">
    <property type="entry name" value="HTH_CRP"/>
    <property type="match status" value="1"/>
</dbReference>
<dbReference type="RefSeq" id="WP_137830386.1">
    <property type="nucleotide sequence ID" value="NZ_BPRE01000001.1"/>
</dbReference>
<evidence type="ECO:0000256" key="1">
    <source>
        <dbReference type="ARBA" id="ARBA00023015"/>
    </source>
</evidence>
<gene>
    <name evidence="5" type="primary">fixK_1</name>
    <name evidence="5" type="ORF">BGCPKDLD_0232</name>
</gene>
<comment type="caution">
    <text evidence="5">The sequence shown here is derived from an EMBL/GenBank/DDBJ whole genome shotgun (WGS) entry which is preliminary data.</text>
</comment>
<evidence type="ECO:0000256" key="3">
    <source>
        <dbReference type="ARBA" id="ARBA00023163"/>
    </source>
</evidence>
<dbReference type="Gene3D" id="2.60.120.10">
    <property type="entry name" value="Jelly Rolls"/>
    <property type="match status" value="1"/>
</dbReference>
<evidence type="ECO:0000256" key="2">
    <source>
        <dbReference type="ARBA" id="ARBA00023125"/>
    </source>
</evidence>
<name>A0ABQ4UMW6_9HYPH</name>
<dbReference type="Pfam" id="PF00027">
    <property type="entry name" value="cNMP_binding"/>
    <property type="match status" value="1"/>
</dbReference>
<sequence length="252" mass="27215">MTSLQSRLQSQFDIALRPPLGPLDGMAGPLARRLGAHAPLSSDDLAALSHLAIREAMITAHTDLVRQGDAAEGAFLILEGIACRYVQRASGARQILALLLPGDLCDPDLAHLERWDHGIATLSPCRVARVPQAAVEDLIAHHPAVALALRRSKLEAEARSRSWLTALGIGLAVERLVRLFFEILDRLHAVGLADRNEGPLPLTQVDLAECIGISTVHVNRVLQELRRAGLLELKGGRLRLLDRASLEAVAGE</sequence>
<dbReference type="Pfam" id="PF13545">
    <property type="entry name" value="HTH_Crp_2"/>
    <property type="match status" value="1"/>
</dbReference>
<organism evidence="5 6">
    <name type="scientific">Methylorubrum suomiense</name>
    <dbReference type="NCBI Taxonomy" id="144191"/>
    <lineage>
        <taxon>Bacteria</taxon>
        <taxon>Pseudomonadati</taxon>
        <taxon>Pseudomonadota</taxon>
        <taxon>Alphaproteobacteria</taxon>
        <taxon>Hyphomicrobiales</taxon>
        <taxon>Methylobacteriaceae</taxon>
        <taxon>Methylorubrum</taxon>
    </lineage>
</organism>
<dbReference type="InterPro" id="IPR036390">
    <property type="entry name" value="WH_DNA-bd_sf"/>
</dbReference>
<evidence type="ECO:0000313" key="5">
    <source>
        <dbReference type="EMBL" id="GJE73666.1"/>
    </source>
</evidence>
<accession>A0ABQ4UMW6</accession>
<dbReference type="PROSITE" id="PS51063">
    <property type="entry name" value="HTH_CRP_2"/>
    <property type="match status" value="1"/>
</dbReference>
<dbReference type="InterPro" id="IPR012318">
    <property type="entry name" value="HTH_CRP"/>
</dbReference>
<reference evidence="5" key="2">
    <citation type="submission" date="2021-08" db="EMBL/GenBank/DDBJ databases">
        <authorList>
            <person name="Tani A."/>
            <person name="Ola A."/>
            <person name="Ogura Y."/>
            <person name="Katsura K."/>
            <person name="Hayashi T."/>
        </authorList>
    </citation>
    <scope>NUCLEOTIDE SEQUENCE</scope>
    <source>
        <strain evidence="5">DSM 14458</strain>
    </source>
</reference>
<keyword evidence="6" id="KW-1185">Reference proteome</keyword>
<dbReference type="Gene3D" id="1.10.10.10">
    <property type="entry name" value="Winged helix-like DNA-binding domain superfamily/Winged helix DNA-binding domain"/>
    <property type="match status" value="1"/>
</dbReference>
<protein>
    <submittedName>
        <fullName evidence="5">Nitrogen fixation regulation protein FixK</fullName>
    </submittedName>
</protein>
<keyword evidence="2" id="KW-0238">DNA-binding</keyword>